<reference evidence="13 14" key="1">
    <citation type="journal article" date="2021" name="Sci. Rep.">
        <title>The genome of the diatom Chaetoceros tenuissimus carries an ancient integrated fragment of an extant virus.</title>
        <authorList>
            <person name="Hongo Y."/>
            <person name="Kimura K."/>
            <person name="Takaki Y."/>
            <person name="Yoshida Y."/>
            <person name="Baba S."/>
            <person name="Kobayashi G."/>
            <person name="Nagasaki K."/>
            <person name="Hano T."/>
            <person name="Tomaru Y."/>
        </authorList>
    </citation>
    <scope>NUCLEOTIDE SEQUENCE [LARGE SCALE GENOMIC DNA]</scope>
    <source>
        <strain evidence="13 14">NIES-3715</strain>
    </source>
</reference>
<dbReference type="GO" id="GO:0051603">
    <property type="term" value="P:proteolysis involved in protein catabolic process"/>
    <property type="evidence" value="ECO:0007669"/>
    <property type="project" value="TreeGrafter"/>
</dbReference>
<keyword evidence="5" id="KW-0862">Zinc</keyword>
<dbReference type="Pfam" id="PF05193">
    <property type="entry name" value="Peptidase_M16_C"/>
    <property type="match status" value="1"/>
</dbReference>
<dbReference type="InterPro" id="IPR007863">
    <property type="entry name" value="Peptidase_M16_C"/>
</dbReference>
<dbReference type="FunFam" id="3.30.830.10:FF:000132">
    <property type="entry name" value="Protease of the insulinase family"/>
    <property type="match status" value="1"/>
</dbReference>
<evidence type="ECO:0000259" key="10">
    <source>
        <dbReference type="Pfam" id="PF05193"/>
    </source>
</evidence>
<feature type="domain" description="Peptidase M16 C-terminal" evidence="10">
    <location>
        <begin position="316"/>
        <end position="511"/>
    </location>
</feature>
<dbReference type="GO" id="GO:0004222">
    <property type="term" value="F:metalloendopeptidase activity"/>
    <property type="evidence" value="ECO:0007669"/>
    <property type="project" value="InterPro"/>
</dbReference>
<gene>
    <name evidence="13" type="ORF">CTEN210_08010</name>
</gene>
<keyword evidence="3" id="KW-0479">Metal-binding</keyword>
<keyword evidence="14" id="KW-1185">Reference proteome</keyword>
<proteinExistence type="inferred from homology"/>
<evidence type="ECO:0000259" key="9">
    <source>
        <dbReference type="Pfam" id="PF00675"/>
    </source>
</evidence>
<dbReference type="GO" id="GO:0046872">
    <property type="term" value="F:metal ion binding"/>
    <property type="evidence" value="ECO:0007669"/>
    <property type="project" value="UniProtKB-KW"/>
</dbReference>
<dbReference type="InterPro" id="IPR050626">
    <property type="entry name" value="Peptidase_M16"/>
</dbReference>
<dbReference type="GO" id="GO:0005829">
    <property type="term" value="C:cytosol"/>
    <property type="evidence" value="ECO:0007669"/>
    <property type="project" value="TreeGrafter"/>
</dbReference>
<evidence type="ECO:0000256" key="6">
    <source>
        <dbReference type="ARBA" id="ARBA00023049"/>
    </source>
</evidence>
<dbReference type="PANTHER" id="PTHR43690">
    <property type="entry name" value="NARDILYSIN"/>
    <property type="match status" value="1"/>
</dbReference>
<keyword evidence="8" id="KW-0732">Signal</keyword>
<dbReference type="FunFam" id="3.30.830.10:FF:000005">
    <property type="entry name" value="nardilysin isoform X1"/>
    <property type="match status" value="1"/>
</dbReference>
<dbReference type="SUPFAM" id="SSF63411">
    <property type="entry name" value="LuxS/MPP-like metallohydrolase"/>
    <property type="match status" value="4"/>
</dbReference>
<dbReference type="InterPro" id="IPR032632">
    <property type="entry name" value="Peptidase_M16_M"/>
</dbReference>
<feature type="domain" description="Peptidase M16 middle/third" evidence="11">
    <location>
        <begin position="518"/>
        <end position="845"/>
    </location>
</feature>
<evidence type="ECO:0000256" key="2">
    <source>
        <dbReference type="ARBA" id="ARBA00022670"/>
    </source>
</evidence>
<evidence type="ECO:0000256" key="1">
    <source>
        <dbReference type="ARBA" id="ARBA00007261"/>
    </source>
</evidence>
<evidence type="ECO:0000256" key="5">
    <source>
        <dbReference type="ARBA" id="ARBA00022833"/>
    </source>
</evidence>
<dbReference type="InterPro" id="IPR001431">
    <property type="entry name" value="Pept_M16_Zn_BS"/>
</dbReference>
<evidence type="ECO:0000256" key="4">
    <source>
        <dbReference type="ARBA" id="ARBA00022801"/>
    </source>
</evidence>
<feature type="domain" description="Peptidase M16 N-terminal" evidence="9">
    <location>
        <begin position="149"/>
        <end position="287"/>
    </location>
</feature>
<dbReference type="InterPro" id="IPR054734">
    <property type="entry name" value="PqqF-like_C_4"/>
</dbReference>
<dbReference type="EMBL" id="BLLK01000045">
    <property type="protein sequence ID" value="GFH51534.1"/>
    <property type="molecule type" value="Genomic_DNA"/>
</dbReference>
<dbReference type="AlphaFoldDB" id="A0AAD3CTH6"/>
<evidence type="ECO:0000313" key="14">
    <source>
        <dbReference type="Proteomes" id="UP001054902"/>
    </source>
</evidence>
<dbReference type="GO" id="GO:0043171">
    <property type="term" value="P:peptide catabolic process"/>
    <property type="evidence" value="ECO:0007669"/>
    <property type="project" value="TreeGrafter"/>
</dbReference>
<dbReference type="Gene3D" id="3.30.830.10">
    <property type="entry name" value="Metalloenzyme, LuxS/M16 peptidase-like"/>
    <property type="match status" value="4"/>
</dbReference>
<evidence type="ECO:0000256" key="8">
    <source>
        <dbReference type="SAM" id="SignalP"/>
    </source>
</evidence>
<dbReference type="Pfam" id="PF22456">
    <property type="entry name" value="PqqF-like_C_4"/>
    <property type="match status" value="1"/>
</dbReference>
<dbReference type="InterPro" id="IPR011249">
    <property type="entry name" value="Metalloenz_LuxS/M16"/>
</dbReference>
<dbReference type="GO" id="GO:0005739">
    <property type="term" value="C:mitochondrion"/>
    <property type="evidence" value="ECO:0007669"/>
    <property type="project" value="TreeGrafter"/>
</dbReference>
<protein>
    <recommendedName>
        <fullName evidence="15">Insulysin</fullName>
    </recommendedName>
</protein>
<dbReference type="PROSITE" id="PS00143">
    <property type="entry name" value="INSULINASE"/>
    <property type="match status" value="1"/>
</dbReference>
<sequence length="1151" mass="128141">MRFNKAAFTSLIWCCLYPTSAFQTISTTSFRMNSSNLSAVGKHGSASPKYSAGGPKVKRVQKDKEAAVVSDSADSNSRRQLLFSLLTTSIASATMKAPVYADSNTPIATSTFEEESVANAFKNYVGGKLITPPMDPRLYDVFTLPNGLKVILCSDPSSNTAAAAMDVHVGAASDPDLVPGLAHFCEHMLFLGTKKYPDEDSFETFLSANGGSSNAFTADENTVYYFDMTAEDDKKLSEGLDRFGSFFTGPLFTESSTNRELNAIESENAKNLQSDVFRLYQIEKSRANNLHPYSKFYTGNKATLLDGTKKNKVDLRSELIKFYGKYYSADVMSLGVVGPQPLPLLKEMVLAAFSDVPTNESRLGVKPEQSWAGKIPPFLPGNNSIIPAQKNIVEIVPVADIRQVILTWPIVFESVEDKEAQFLDKPAFYISHLLGHEGPNSLLSYLKKQGWANGLGSSTDAELSDFYTFQVSVQLTEKGLKNIDDIVEAIYSYIQMLRDDPMPRYVIEEVVQLSELEWRFLTTSAPGSYAQSISQNLQKYPEALTVAGPRRLALREKDNVLIDSNKPRSGFTSDEQYEITVESIGKLVSKLNVDNCLLAVVSKTLSSKAKKTEKWYGTKYNVSPVPMAVLNKWSDCKKAATLGIGYPRPNVFIPDEKGLVVKKPVKDVDKVNKPVPFEERLKPISPPTVIRDDGEGGKWTVYFKQDEKFGQPKAYAIFQLLTKDVYATPEKAALASLYQVSANDKLVEYAYDASLSGLTYDIQVLPRGVRLTFGGYNDKLVDFATYISRKLSRDVRDLLPNSIDEFERYRDEIRRALAGFDVQQPYSHAIYYTNLLLQPKSFQYTNSEMRSALESLTLSDLEKYVETIWDSGKVEALIQGNMNEREALDFVDAVDKTIAFDSMPATEIPPRLKPLPVPETVPNEAPIRISTAEPNPSNPNAAIQVTYQCLDTSEKSHVIIEVIASIISEKFYEDLRTKQQLGYIVSCGVKAASTARLLSFVVQSSVAPTSRLNGEIMKFVGEVKEKFLEPLTDEQVSKFARALVLKKTDPDKKLATEATRNWNEISSGRLEFDRRQNEAKTLLTVTKDDVISYWDEFVLGKSGKHRVLVSEVIPKNGAASSKSPAKTYIEMSQLGIDDVQTYRTDREKEIE</sequence>
<dbReference type="Pfam" id="PF00675">
    <property type="entry name" value="Peptidase_M16"/>
    <property type="match status" value="1"/>
</dbReference>
<organism evidence="13 14">
    <name type="scientific">Chaetoceros tenuissimus</name>
    <dbReference type="NCBI Taxonomy" id="426638"/>
    <lineage>
        <taxon>Eukaryota</taxon>
        <taxon>Sar</taxon>
        <taxon>Stramenopiles</taxon>
        <taxon>Ochrophyta</taxon>
        <taxon>Bacillariophyta</taxon>
        <taxon>Coscinodiscophyceae</taxon>
        <taxon>Chaetocerotophycidae</taxon>
        <taxon>Chaetocerotales</taxon>
        <taxon>Chaetocerotaceae</taxon>
        <taxon>Chaetoceros</taxon>
    </lineage>
</organism>
<accession>A0AAD3CTH6</accession>
<dbReference type="PANTHER" id="PTHR43690:SF18">
    <property type="entry name" value="INSULIN-DEGRADING ENZYME-RELATED"/>
    <property type="match status" value="1"/>
</dbReference>
<evidence type="ECO:0000259" key="12">
    <source>
        <dbReference type="Pfam" id="PF22456"/>
    </source>
</evidence>
<feature type="chain" id="PRO_5041959087" description="Insulysin" evidence="8">
    <location>
        <begin position="22"/>
        <end position="1151"/>
    </location>
</feature>
<evidence type="ECO:0000256" key="3">
    <source>
        <dbReference type="ARBA" id="ARBA00022723"/>
    </source>
</evidence>
<keyword evidence="6" id="KW-0482">Metalloprotease</keyword>
<evidence type="ECO:0008006" key="15">
    <source>
        <dbReference type="Google" id="ProtNLM"/>
    </source>
</evidence>
<name>A0AAD3CTH6_9STRA</name>
<dbReference type="InterPro" id="IPR011765">
    <property type="entry name" value="Pept_M16_N"/>
</dbReference>
<evidence type="ECO:0000259" key="11">
    <source>
        <dbReference type="Pfam" id="PF16187"/>
    </source>
</evidence>
<comment type="similarity">
    <text evidence="1 7">Belongs to the peptidase M16 family.</text>
</comment>
<feature type="signal peptide" evidence="8">
    <location>
        <begin position="1"/>
        <end position="21"/>
    </location>
</feature>
<dbReference type="Pfam" id="PF16187">
    <property type="entry name" value="Peptidase_M16_M"/>
    <property type="match status" value="1"/>
</dbReference>
<evidence type="ECO:0000313" key="13">
    <source>
        <dbReference type="EMBL" id="GFH51534.1"/>
    </source>
</evidence>
<dbReference type="Proteomes" id="UP001054902">
    <property type="component" value="Unassembled WGS sequence"/>
</dbReference>
<keyword evidence="2" id="KW-0645">Protease</keyword>
<feature type="domain" description="Coenzyme PQQ synthesis protein F-like C-terminal lobe" evidence="12">
    <location>
        <begin position="963"/>
        <end position="1062"/>
    </location>
</feature>
<keyword evidence="4" id="KW-0378">Hydrolase</keyword>
<comment type="caution">
    <text evidence="13">The sequence shown here is derived from an EMBL/GenBank/DDBJ whole genome shotgun (WGS) entry which is preliminary data.</text>
</comment>
<evidence type="ECO:0000256" key="7">
    <source>
        <dbReference type="RuleBase" id="RU004447"/>
    </source>
</evidence>